<accession>C0GIV9</accession>
<sequence>MAIGILTVTLRLPGIHSLKEKRAVLKSLIARLRQKFNISVAEVGDQDKWQSAVLGIAGISGSSALMHRSLEQVLNYIEQNPDVLVTKTDMEIL</sequence>
<gene>
    <name evidence="1" type="ORF">DealDRAFT_2418</name>
</gene>
<dbReference type="SUPFAM" id="SSF103007">
    <property type="entry name" value="Hypothetical protein TT1725"/>
    <property type="match status" value="1"/>
</dbReference>
<evidence type="ECO:0000313" key="2">
    <source>
        <dbReference type="Proteomes" id="UP000006443"/>
    </source>
</evidence>
<dbReference type="RefSeq" id="WP_008517777.1">
    <property type="nucleotide sequence ID" value="NZ_ACJM01000013.1"/>
</dbReference>
<dbReference type="PANTHER" id="PTHR36441:SF1">
    <property type="entry name" value="DUF503 DOMAIN-CONTAINING PROTEIN"/>
    <property type="match status" value="1"/>
</dbReference>
<dbReference type="eggNOG" id="COG1550">
    <property type="taxonomic scope" value="Bacteria"/>
</dbReference>
<dbReference type="STRING" id="555088.DealDRAFT_2418"/>
<comment type="caution">
    <text evidence="1">The sequence shown here is derived from an EMBL/GenBank/DDBJ whole genome shotgun (WGS) entry which is preliminary data.</text>
</comment>
<dbReference type="Proteomes" id="UP000006443">
    <property type="component" value="Unassembled WGS sequence"/>
</dbReference>
<dbReference type="AlphaFoldDB" id="C0GIV9"/>
<organism evidence="1 2">
    <name type="scientific">Dethiobacter alkaliphilus AHT 1</name>
    <dbReference type="NCBI Taxonomy" id="555088"/>
    <lineage>
        <taxon>Bacteria</taxon>
        <taxon>Bacillati</taxon>
        <taxon>Bacillota</taxon>
        <taxon>Dethiobacteria</taxon>
        <taxon>Dethiobacterales</taxon>
        <taxon>Dethiobacteraceae</taxon>
        <taxon>Dethiobacter</taxon>
    </lineage>
</organism>
<name>C0GIV9_DETAL</name>
<protein>
    <recommendedName>
        <fullName evidence="3">YlxP-like protein</fullName>
    </recommendedName>
</protein>
<dbReference type="Gene3D" id="3.30.70.1120">
    <property type="entry name" value="TT1725-like"/>
    <property type="match status" value="1"/>
</dbReference>
<evidence type="ECO:0000313" key="1">
    <source>
        <dbReference type="EMBL" id="EEG76773.1"/>
    </source>
</evidence>
<dbReference type="OrthoDB" id="9809023at2"/>
<dbReference type="EMBL" id="ACJM01000013">
    <property type="protein sequence ID" value="EEG76773.1"/>
    <property type="molecule type" value="Genomic_DNA"/>
</dbReference>
<dbReference type="PANTHER" id="PTHR36441">
    <property type="entry name" value="HYPOTHETICAL CYTOSOLIC PROTEIN"/>
    <property type="match status" value="1"/>
</dbReference>
<keyword evidence="2" id="KW-1185">Reference proteome</keyword>
<dbReference type="Pfam" id="PF04456">
    <property type="entry name" value="DUF503"/>
    <property type="match status" value="1"/>
</dbReference>
<dbReference type="InterPro" id="IPR036746">
    <property type="entry name" value="TT1725-like_sf"/>
</dbReference>
<dbReference type="InterPro" id="IPR007546">
    <property type="entry name" value="DUF503"/>
</dbReference>
<proteinExistence type="predicted"/>
<evidence type="ECO:0008006" key="3">
    <source>
        <dbReference type="Google" id="ProtNLM"/>
    </source>
</evidence>
<reference evidence="1 2" key="1">
    <citation type="submission" date="2009-02" db="EMBL/GenBank/DDBJ databases">
        <title>Sequencing of the draft genome and assembly of Dethiobacter alkaliphilus AHT 1.</title>
        <authorList>
            <consortium name="US DOE Joint Genome Institute (JGI-PGF)"/>
            <person name="Lucas S."/>
            <person name="Copeland A."/>
            <person name="Lapidus A."/>
            <person name="Glavina del Rio T."/>
            <person name="Dalin E."/>
            <person name="Tice H."/>
            <person name="Bruce D."/>
            <person name="Goodwin L."/>
            <person name="Pitluck S."/>
            <person name="Larimer F."/>
            <person name="Land M.L."/>
            <person name="Hauser L."/>
            <person name="Muyzer G."/>
        </authorList>
    </citation>
    <scope>NUCLEOTIDE SEQUENCE [LARGE SCALE GENOMIC DNA]</scope>
    <source>
        <strain evidence="1 2">AHT 1</strain>
    </source>
</reference>